<evidence type="ECO:0000256" key="2">
    <source>
        <dbReference type="ARBA" id="ARBA00022448"/>
    </source>
</evidence>
<dbReference type="RefSeq" id="WP_311948235.1">
    <property type="nucleotide sequence ID" value="NZ_JAVLVU010000001.1"/>
</dbReference>
<feature type="transmembrane region" description="Helical" evidence="10">
    <location>
        <begin position="55"/>
        <end position="72"/>
    </location>
</feature>
<feature type="transmembrane region" description="Helical" evidence="10">
    <location>
        <begin position="306"/>
        <end position="326"/>
    </location>
</feature>
<dbReference type="InterPro" id="IPR006153">
    <property type="entry name" value="Cation/H_exchanger_TM"/>
</dbReference>
<feature type="transmembrane region" description="Helical" evidence="10">
    <location>
        <begin position="382"/>
        <end position="405"/>
    </location>
</feature>
<feature type="domain" description="Cation/H+ exchanger transmembrane" evidence="11">
    <location>
        <begin position="14"/>
        <end position="406"/>
    </location>
</feature>
<dbReference type="EMBL" id="JAVLVU010000001">
    <property type="protein sequence ID" value="MDT3402087.1"/>
    <property type="molecule type" value="Genomic_DNA"/>
</dbReference>
<keyword evidence="8 10" id="KW-0472">Membrane</keyword>
<dbReference type="PANTHER" id="PTHR10110:SF86">
    <property type="entry name" value="SODIUM_HYDROGEN EXCHANGER 7"/>
    <property type="match status" value="1"/>
</dbReference>
<organism evidence="12 13">
    <name type="scientific">Mucilaginibacter terrae</name>
    <dbReference type="NCBI Taxonomy" id="1955052"/>
    <lineage>
        <taxon>Bacteria</taxon>
        <taxon>Pseudomonadati</taxon>
        <taxon>Bacteroidota</taxon>
        <taxon>Sphingobacteriia</taxon>
        <taxon>Sphingobacteriales</taxon>
        <taxon>Sphingobacteriaceae</taxon>
        <taxon>Mucilaginibacter</taxon>
    </lineage>
</organism>
<feature type="transmembrane region" description="Helical" evidence="10">
    <location>
        <begin position="183"/>
        <end position="204"/>
    </location>
</feature>
<gene>
    <name evidence="12" type="ORF">QE417_001159</name>
</gene>
<evidence type="ECO:0000256" key="7">
    <source>
        <dbReference type="ARBA" id="ARBA00023065"/>
    </source>
</evidence>
<comment type="similarity">
    <text evidence="10">Belongs to the monovalent cation:proton antiporter 1 (CPA1) transporter (TC 2.A.36) family.</text>
</comment>
<feature type="transmembrane region" description="Helical" evidence="10">
    <location>
        <begin position="6"/>
        <end position="22"/>
    </location>
</feature>
<sequence>MHQHFFFYLCLLLVIMLLVMLAQKIKVSYPIVLVLGGLGLSFIPSLPAINIDPELIFLIFLPPLLYDAAWQTSWKDFWKWRRVIASFAFPIVIITSAVIAVISHQLIPGFTLALGFLLGGIISPPDAVSATSILKEVKVTKRAQAIIEGESLLNDASSLIVYRFALVAVLTGSFSVGEASLKFLEVVVMGIAIGLIIGLVFYALHRWMPTTASIDTVLTFVEPYIMYIVAEHFHFSGVLAVVTGGLYLSNRSHVILNNVSRLQSVNVWQTIGFLFNGFVFLLIGLGFTTVVKAVSNNVSDAVKYGLIISAAVIVIRLLSTLGASVFTMFMSRFIQTADSRPGWRGPIVFGWAGMRGVVSLASALSIPLVLKSGQPFPHRELIIFITFIVILVTLVFQGLTLPWVIRKFGEPERDYLIPEHEQEAQVKSAMKNVALALLEKEYQDDMINNQLLKELKARLSNELEYVDGRHERSEEEALKNKTKFHDAFKHVIEVQRHKLQELNLKPEFEEEVIKKYVAQLDLEEEKLRQQFEL</sequence>
<comment type="subcellular location">
    <subcellularLocation>
        <location evidence="1 10">Cell membrane</location>
        <topology evidence="1 10">Multi-pass membrane protein</topology>
    </subcellularLocation>
</comment>
<dbReference type="Gene3D" id="6.10.140.1330">
    <property type="match status" value="1"/>
</dbReference>
<feature type="transmembrane region" description="Helical" evidence="10">
    <location>
        <begin position="84"/>
        <end position="107"/>
    </location>
</feature>
<evidence type="ECO:0000313" key="13">
    <source>
        <dbReference type="Proteomes" id="UP001258315"/>
    </source>
</evidence>
<evidence type="ECO:0000256" key="10">
    <source>
        <dbReference type="RuleBase" id="RU366002"/>
    </source>
</evidence>
<dbReference type="PANTHER" id="PTHR10110">
    <property type="entry name" value="SODIUM/HYDROGEN EXCHANGER"/>
    <property type="match status" value="1"/>
</dbReference>
<keyword evidence="6 10" id="KW-0915">Sodium</keyword>
<feature type="transmembrane region" description="Helical" evidence="10">
    <location>
        <begin position="29"/>
        <end position="49"/>
    </location>
</feature>
<dbReference type="NCBIfam" id="TIGR00831">
    <property type="entry name" value="a_cpa1"/>
    <property type="match status" value="1"/>
</dbReference>
<evidence type="ECO:0000256" key="8">
    <source>
        <dbReference type="ARBA" id="ARBA00023136"/>
    </source>
</evidence>
<accession>A0ABU3GQP8</accession>
<feature type="transmembrane region" description="Helical" evidence="10">
    <location>
        <begin position="347"/>
        <end position="370"/>
    </location>
</feature>
<evidence type="ECO:0000256" key="9">
    <source>
        <dbReference type="ARBA" id="ARBA00023201"/>
    </source>
</evidence>
<keyword evidence="9 10" id="KW-0739">Sodium transport</keyword>
<keyword evidence="10" id="KW-0050">Antiport</keyword>
<evidence type="ECO:0000313" key="12">
    <source>
        <dbReference type="EMBL" id="MDT3402087.1"/>
    </source>
</evidence>
<keyword evidence="4 10" id="KW-0812">Transmembrane</keyword>
<evidence type="ECO:0000256" key="1">
    <source>
        <dbReference type="ARBA" id="ARBA00004651"/>
    </source>
</evidence>
<evidence type="ECO:0000256" key="5">
    <source>
        <dbReference type="ARBA" id="ARBA00022989"/>
    </source>
</evidence>
<feature type="transmembrane region" description="Helical" evidence="10">
    <location>
        <begin position="270"/>
        <end position="294"/>
    </location>
</feature>
<dbReference type="Pfam" id="PF00999">
    <property type="entry name" value="Na_H_Exchanger"/>
    <property type="match status" value="1"/>
</dbReference>
<keyword evidence="3 10" id="KW-1003">Cell membrane</keyword>
<protein>
    <submittedName>
        <fullName evidence="12">Na+/H+ antiporter</fullName>
    </submittedName>
</protein>
<comment type="function">
    <text evidence="10">Na(+)/H(+) antiporter that extrudes sodium in exchange for external protons.</text>
</comment>
<reference evidence="13" key="1">
    <citation type="submission" date="2023-07" db="EMBL/GenBank/DDBJ databases">
        <title>Functional and genomic diversity of the sorghum phyllosphere microbiome.</title>
        <authorList>
            <person name="Shade A."/>
        </authorList>
    </citation>
    <scope>NUCLEOTIDE SEQUENCE [LARGE SCALE GENOMIC DNA]</scope>
    <source>
        <strain evidence="13">SORGH_AS_0422</strain>
    </source>
</reference>
<keyword evidence="7 10" id="KW-0406">Ion transport</keyword>
<feature type="transmembrane region" description="Helical" evidence="10">
    <location>
        <begin position="159"/>
        <end position="176"/>
    </location>
</feature>
<keyword evidence="5 10" id="KW-1133">Transmembrane helix</keyword>
<keyword evidence="13" id="KW-1185">Reference proteome</keyword>
<keyword evidence="2 10" id="KW-0813">Transport</keyword>
<comment type="caution">
    <text evidence="12">The sequence shown here is derived from an EMBL/GenBank/DDBJ whole genome shotgun (WGS) entry which is preliminary data.</text>
</comment>
<proteinExistence type="inferred from homology"/>
<name>A0ABU3GQP8_9SPHI</name>
<evidence type="ECO:0000256" key="6">
    <source>
        <dbReference type="ARBA" id="ARBA00023053"/>
    </source>
</evidence>
<evidence type="ECO:0000256" key="4">
    <source>
        <dbReference type="ARBA" id="ARBA00022692"/>
    </source>
</evidence>
<dbReference type="InterPro" id="IPR004705">
    <property type="entry name" value="Cation/H_exchanger_CPA1_bac"/>
</dbReference>
<evidence type="ECO:0000259" key="11">
    <source>
        <dbReference type="Pfam" id="PF00999"/>
    </source>
</evidence>
<evidence type="ECO:0000256" key="3">
    <source>
        <dbReference type="ARBA" id="ARBA00022475"/>
    </source>
</evidence>
<dbReference type="InterPro" id="IPR018422">
    <property type="entry name" value="Cation/H_exchanger_CPA1"/>
</dbReference>
<feature type="transmembrane region" description="Helical" evidence="10">
    <location>
        <begin position="224"/>
        <end position="249"/>
    </location>
</feature>
<dbReference type="Proteomes" id="UP001258315">
    <property type="component" value="Unassembled WGS sequence"/>
</dbReference>